<evidence type="ECO:0000313" key="2">
    <source>
        <dbReference type="Proteomes" id="UP000698173"/>
    </source>
</evidence>
<protein>
    <submittedName>
        <fullName evidence="1">Uncharacterized protein</fullName>
    </submittedName>
</protein>
<organism evidence="1 2">
    <name type="scientific">Sporosarcina psychrophila</name>
    <name type="common">Bacillus psychrophilus</name>
    <dbReference type="NCBI Taxonomy" id="1476"/>
    <lineage>
        <taxon>Bacteria</taxon>
        <taxon>Bacillati</taxon>
        <taxon>Bacillota</taxon>
        <taxon>Bacilli</taxon>
        <taxon>Bacillales</taxon>
        <taxon>Caryophanaceae</taxon>
        <taxon>Sporosarcina</taxon>
    </lineage>
</organism>
<reference evidence="1" key="1">
    <citation type="journal article" date="2021" name="PeerJ">
        <title>Extensive microbial diversity within the chicken gut microbiome revealed by metagenomics and culture.</title>
        <authorList>
            <person name="Gilroy R."/>
            <person name="Ravi A."/>
            <person name="Getino M."/>
            <person name="Pursley I."/>
            <person name="Horton D.L."/>
            <person name="Alikhan N.F."/>
            <person name="Baker D."/>
            <person name="Gharbi K."/>
            <person name="Hall N."/>
            <person name="Watson M."/>
            <person name="Adriaenssens E.M."/>
            <person name="Foster-Nyarko E."/>
            <person name="Jarju S."/>
            <person name="Secka A."/>
            <person name="Antonio M."/>
            <person name="Oren A."/>
            <person name="Chaudhuri R.R."/>
            <person name="La Ragione R."/>
            <person name="Hildebrand F."/>
            <person name="Pallen M.J."/>
        </authorList>
    </citation>
    <scope>NUCLEOTIDE SEQUENCE</scope>
    <source>
        <strain evidence="1">CHK171-7178</strain>
    </source>
</reference>
<dbReference type="Proteomes" id="UP000698173">
    <property type="component" value="Unassembled WGS sequence"/>
</dbReference>
<dbReference type="AlphaFoldDB" id="A0A921KBV4"/>
<proteinExistence type="predicted"/>
<accession>A0A921KBV4</accession>
<comment type="caution">
    <text evidence="1">The sequence shown here is derived from an EMBL/GenBank/DDBJ whole genome shotgun (WGS) entry which is preliminary data.</text>
</comment>
<sequence length="56" mass="6045">MGVKREGKHLPSGVEPRIQCVSVIYLTGTYFFMRKAEAAFTNECSLSAPLPVATAA</sequence>
<gene>
    <name evidence="1" type="ORF">K8V56_00855</name>
</gene>
<dbReference type="EMBL" id="DYWT01000012">
    <property type="protein sequence ID" value="HJF30311.1"/>
    <property type="molecule type" value="Genomic_DNA"/>
</dbReference>
<name>A0A921KBV4_SPOPS</name>
<evidence type="ECO:0000313" key="1">
    <source>
        <dbReference type="EMBL" id="HJF30311.1"/>
    </source>
</evidence>
<reference evidence="1" key="2">
    <citation type="submission" date="2021-09" db="EMBL/GenBank/DDBJ databases">
        <authorList>
            <person name="Gilroy R."/>
        </authorList>
    </citation>
    <scope>NUCLEOTIDE SEQUENCE</scope>
    <source>
        <strain evidence="1">CHK171-7178</strain>
    </source>
</reference>